<comment type="catalytic activity">
    <reaction evidence="12 13">
        <text>(S)-dihydroorotate + a quinone = orotate + a quinol</text>
        <dbReference type="Rhea" id="RHEA:30187"/>
        <dbReference type="ChEBI" id="CHEBI:24646"/>
        <dbReference type="ChEBI" id="CHEBI:30839"/>
        <dbReference type="ChEBI" id="CHEBI:30864"/>
        <dbReference type="ChEBI" id="CHEBI:132124"/>
        <dbReference type="EC" id="1.3.5.2"/>
    </reaction>
</comment>
<dbReference type="GO" id="GO:0005886">
    <property type="term" value="C:plasma membrane"/>
    <property type="evidence" value="ECO:0007669"/>
    <property type="project" value="UniProtKB-SubCell"/>
</dbReference>
<dbReference type="UniPathway" id="UPA00070">
    <property type="reaction ID" value="UER00946"/>
</dbReference>
<dbReference type="GO" id="GO:0044205">
    <property type="term" value="P:'de novo' UMP biosynthetic process"/>
    <property type="evidence" value="ECO:0007669"/>
    <property type="project" value="UniProtKB-UniRule"/>
</dbReference>
<evidence type="ECO:0000256" key="3">
    <source>
        <dbReference type="ARBA" id="ARBA00005161"/>
    </source>
</evidence>
<dbReference type="NCBIfam" id="NF003652">
    <property type="entry name" value="PRK05286.2-5"/>
    <property type="match status" value="1"/>
</dbReference>
<feature type="binding site" evidence="13">
    <location>
        <position position="248"/>
    </location>
    <ligand>
        <name>FMN</name>
        <dbReference type="ChEBI" id="CHEBI:58210"/>
    </ligand>
</feature>
<dbReference type="Gene3D" id="3.20.20.70">
    <property type="entry name" value="Aldolase class I"/>
    <property type="match status" value="1"/>
</dbReference>
<dbReference type="RefSeq" id="WP_150738642.1">
    <property type="nucleotide sequence ID" value="NZ_CABPSP010000007.1"/>
</dbReference>
<evidence type="ECO:0000313" key="15">
    <source>
        <dbReference type="EMBL" id="VVE67743.1"/>
    </source>
</evidence>
<dbReference type="NCBIfam" id="NF003645">
    <property type="entry name" value="PRK05286.1-2"/>
    <property type="match status" value="1"/>
</dbReference>
<evidence type="ECO:0000256" key="8">
    <source>
        <dbReference type="ARBA" id="ARBA00022643"/>
    </source>
</evidence>
<keyword evidence="6 13" id="KW-1003">Cell membrane</keyword>
<dbReference type="HAMAP" id="MF_00225">
    <property type="entry name" value="DHO_dh_type2"/>
    <property type="match status" value="1"/>
</dbReference>
<dbReference type="CDD" id="cd04738">
    <property type="entry name" value="DHOD_2_like"/>
    <property type="match status" value="1"/>
</dbReference>
<dbReference type="Proteomes" id="UP000383122">
    <property type="component" value="Unassembled WGS sequence"/>
</dbReference>
<dbReference type="FunFam" id="3.20.20.70:FF:000028">
    <property type="entry name" value="Dihydroorotate dehydrogenase (quinone)"/>
    <property type="match status" value="1"/>
</dbReference>
<dbReference type="PROSITE" id="PS00911">
    <property type="entry name" value="DHODEHASE_1"/>
    <property type="match status" value="1"/>
</dbReference>
<keyword evidence="7 13" id="KW-0285">Flavoprotein</keyword>
<feature type="binding site" evidence="13">
    <location>
        <begin position="321"/>
        <end position="322"/>
    </location>
    <ligand>
        <name>FMN</name>
        <dbReference type="ChEBI" id="CHEBI:58210"/>
    </ligand>
</feature>
<feature type="binding site" evidence="13">
    <location>
        <position position="271"/>
    </location>
    <ligand>
        <name>FMN</name>
        <dbReference type="ChEBI" id="CHEBI:58210"/>
    </ligand>
</feature>
<organism evidence="15 16">
    <name type="scientific">Pandoraea anapnoica</name>
    <dbReference type="NCBI Taxonomy" id="2508301"/>
    <lineage>
        <taxon>Bacteria</taxon>
        <taxon>Pseudomonadati</taxon>
        <taxon>Pseudomonadota</taxon>
        <taxon>Betaproteobacteria</taxon>
        <taxon>Burkholderiales</taxon>
        <taxon>Burkholderiaceae</taxon>
        <taxon>Pandoraea</taxon>
    </lineage>
</organism>
<dbReference type="NCBIfam" id="NF003644">
    <property type="entry name" value="PRK05286.1-1"/>
    <property type="match status" value="1"/>
</dbReference>
<feature type="binding site" evidence="13">
    <location>
        <position position="69"/>
    </location>
    <ligand>
        <name>substrate</name>
    </ligand>
</feature>
<evidence type="ECO:0000256" key="2">
    <source>
        <dbReference type="ARBA" id="ARBA00004202"/>
    </source>
</evidence>
<evidence type="ECO:0000256" key="6">
    <source>
        <dbReference type="ARBA" id="ARBA00022475"/>
    </source>
</evidence>
<dbReference type="InterPro" id="IPR001295">
    <property type="entry name" value="Dihydroorotate_DH_CS"/>
</dbReference>
<keyword evidence="10 13" id="KW-0560">Oxidoreductase</keyword>
<evidence type="ECO:0000256" key="11">
    <source>
        <dbReference type="ARBA" id="ARBA00023136"/>
    </source>
</evidence>
<keyword evidence="9 13" id="KW-0665">Pyrimidine biosynthesis</keyword>
<dbReference type="GO" id="GO:0005737">
    <property type="term" value="C:cytoplasm"/>
    <property type="evidence" value="ECO:0007669"/>
    <property type="project" value="InterPro"/>
</dbReference>
<keyword evidence="8 13" id="KW-0288">FMN</keyword>
<dbReference type="InterPro" id="IPR005719">
    <property type="entry name" value="Dihydroorotate_DH_2"/>
</dbReference>
<feature type="binding site" evidence="13">
    <location>
        <begin position="249"/>
        <end position="250"/>
    </location>
    <ligand>
        <name>substrate</name>
    </ligand>
</feature>
<comment type="pathway">
    <text evidence="3 13">Pyrimidine metabolism; UMP biosynthesis via de novo pathway; orotate from (S)-dihydroorotate (quinone route): step 1/1.</text>
</comment>
<evidence type="ECO:0000313" key="16">
    <source>
        <dbReference type="Proteomes" id="UP000383122"/>
    </source>
</evidence>
<evidence type="ECO:0000256" key="7">
    <source>
        <dbReference type="ARBA" id="ARBA00022630"/>
    </source>
</evidence>
<evidence type="ECO:0000256" key="13">
    <source>
        <dbReference type="HAMAP-Rule" id="MF_00225"/>
    </source>
</evidence>
<evidence type="ECO:0000256" key="10">
    <source>
        <dbReference type="ARBA" id="ARBA00023002"/>
    </source>
</evidence>
<dbReference type="PIRSF" id="PIRSF000164">
    <property type="entry name" value="DHO_oxidase"/>
    <property type="match status" value="1"/>
</dbReference>
<proteinExistence type="inferred from homology"/>
<dbReference type="PANTHER" id="PTHR48109">
    <property type="entry name" value="DIHYDROOROTATE DEHYDROGENASE (QUINONE), MITOCHONDRIAL-RELATED"/>
    <property type="match status" value="1"/>
</dbReference>
<feature type="domain" description="Dihydroorotate dehydrogenase catalytic" evidence="14">
    <location>
        <begin position="51"/>
        <end position="340"/>
    </location>
</feature>
<comment type="cofactor">
    <cofactor evidence="13">
        <name>FMN</name>
        <dbReference type="ChEBI" id="CHEBI:58210"/>
    </cofactor>
    <text evidence="13">Binds 1 FMN per subunit.</text>
</comment>
<accession>A0A5E5A5H1</accession>
<feature type="binding site" evidence="13">
    <location>
        <begin position="114"/>
        <end position="118"/>
    </location>
    <ligand>
        <name>substrate</name>
    </ligand>
</feature>
<feature type="binding site" evidence="13">
    <location>
        <position position="220"/>
    </location>
    <ligand>
        <name>FMN</name>
        <dbReference type="ChEBI" id="CHEBI:58210"/>
    </ligand>
</feature>
<feature type="active site" description="Nucleophile" evidence="13">
    <location>
        <position position="178"/>
    </location>
</feature>
<dbReference type="OrthoDB" id="9802377at2"/>
<dbReference type="GO" id="GO:0006207">
    <property type="term" value="P:'de novo' pyrimidine nucleobase biosynthetic process"/>
    <property type="evidence" value="ECO:0007669"/>
    <property type="project" value="UniProtKB-UniRule"/>
</dbReference>
<evidence type="ECO:0000256" key="1">
    <source>
        <dbReference type="ARBA" id="ARBA00003125"/>
    </source>
</evidence>
<dbReference type="GO" id="GO:0106430">
    <property type="term" value="F:dihydroorotate dehydrogenase (quinone) activity"/>
    <property type="evidence" value="ECO:0007669"/>
    <property type="project" value="UniProtKB-EC"/>
</dbReference>
<evidence type="ECO:0000259" key="14">
    <source>
        <dbReference type="Pfam" id="PF01180"/>
    </source>
</evidence>
<feature type="binding site" evidence="13">
    <location>
        <position position="300"/>
    </location>
    <ligand>
        <name>FMN</name>
        <dbReference type="ChEBI" id="CHEBI:58210"/>
    </ligand>
</feature>
<comment type="subcellular location">
    <subcellularLocation>
        <location evidence="2 13">Cell membrane</location>
        <topology evidence="2 13">Peripheral membrane protein</topology>
    </subcellularLocation>
</comment>
<dbReference type="InterPro" id="IPR013785">
    <property type="entry name" value="Aldolase_TIM"/>
</dbReference>
<evidence type="ECO:0000256" key="5">
    <source>
        <dbReference type="ARBA" id="ARBA00011245"/>
    </source>
</evidence>
<feature type="binding site" evidence="13">
    <location>
        <position position="89"/>
    </location>
    <ligand>
        <name>FMN</name>
        <dbReference type="ChEBI" id="CHEBI:58210"/>
    </ligand>
</feature>
<keyword evidence="16" id="KW-1185">Reference proteome</keyword>
<reference evidence="15 16" key="1">
    <citation type="submission" date="2019-08" db="EMBL/GenBank/DDBJ databases">
        <authorList>
            <person name="Peeters C."/>
        </authorList>
    </citation>
    <scope>NUCLEOTIDE SEQUENCE [LARGE SCALE GENOMIC DNA]</scope>
    <source>
        <strain evidence="15 16">LMG 31117</strain>
    </source>
</reference>
<comment type="similarity">
    <text evidence="4 13">Belongs to the dihydroorotate dehydrogenase family. Type 2 subfamily.</text>
</comment>
<feature type="binding site" evidence="13">
    <location>
        <position position="180"/>
    </location>
    <ligand>
        <name>substrate</name>
    </ligand>
</feature>
<feature type="binding site" evidence="13">
    <location>
        <begin position="65"/>
        <end position="69"/>
    </location>
    <ligand>
        <name>FMN</name>
        <dbReference type="ChEBI" id="CHEBI:58210"/>
    </ligand>
</feature>
<evidence type="ECO:0000256" key="9">
    <source>
        <dbReference type="ARBA" id="ARBA00022975"/>
    </source>
</evidence>
<name>A0A5E5A5H1_9BURK</name>
<dbReference type="EC" id="1.3.5.2" evidence="13"/>
<dbReference type="AlphaFoldDB" id="A0A5E5A5H1"/>
<dbReference type="NCBIfam" id="TIGR01036">
    <property type="entry name" value="pyrD_sub2"/>
    <property type="match status" value="1"/>
</dbReference>
<gene>
    <name evidence="13" type="primary">pyrD</name>
    <name evidence="15" type="ORF">PAN31117_02734</name>
</gene>
<protein>
    <recommendedName>
        <fullName evidence="13">Dihydroorotate dehydrogenase (quinone)</fullName>
        <ecNumber evidence="13">1.3.5.2</ecNumber>
    </recommendedName>
    <alternativeName>
        <fullName evidence="13">DHOdehase</fullName>
        <shortName evidence="13">DHOD</shortName>
        <shortName evidence="13">DHODase</shortName>
    </alternativeName>
    <alternativeName>
        <fullName evidence="13">Dihydroorotate oxidase</fullName>
    </alternativeName>
</protein>
<sequence>MLAPLYPLARRALFCLDAEQAHHLTLATLRGAASLGLAGLVGQTLPESPRTVMGIRFPNPVGLAAGLDKDGSCIDGLAALGFGFVEVGTVTPRPQAGNPKPRIFRLPQAEAIINRMGFNNGGVEQFLQNVQSARYKGPLGLNIGKNADTPIERAVDDYLICLEKVYPYATYVTVNISSPNTKNLRQLQGGDELDALLGKLKDKQSALSDRHGKYVPIALKIAPDLDDEQIKVIAGTLTRHGFDGVIATNTTLSREAVAGLPYANETGGLSGRPVFDASNRVIRALATELGGALPIIGVGGILSGADAQAKLDAGASLVQVYSGLIYRGPELVRECVQALRTV</sequence>
<comment type="function">
    <text evidence="1 13">Catalyzes the conversion of dihydroorotate to orotate with quinone as electron acceptor.</text>
</comment>
<dbReference type="InterPro" id="IPR050074">
    <property type="entry name" value="DHO_dehydrogenase"/>
</dbReference>
<dbReference type="PANTHER" id="PTHR48109:SF4">
    <property type="entry name" value="DIHYDROOROTATE DEHYDROGENASE (QUINONE), MITOCHONDRIAL"/>
    <property type="match status" value="1"/>
</dbReference>
<keyword evidence="11 13" id="KW-0472">Membrane</keyword>
<feature type="binding site" evidence="13">
    <location>
        <position position="175"/>
    </location>
    <ligand>
        <name>FMN</name>
        <dbReference type="ChEBI" id="CHEBI:58210"/>
    </ligand>
</feature>
<evidence type="ECO:0000256" key="4">
    <source>
        <dbReference type="ARBA" id="ARBA00005359"/>
    </source>
</evidence>
<dbReference type="Pfam" id="PF01180">
    <property type="entry name" value="DHO_dh"/>
    <property type="match status" value="1"/>
</dbReference>
<dbReference type="EMBL" id="CABPSP010000007">
    <property type="protein sequence ID" value="VVE67743.1"/>
    <property type="molecule type" value="Genomic_DNA"/>
</dbReference>
<dbReference type="PROSITE" id="PS00912">
    <property type="entry name" value="DHODEHASE_2"/>
    <property type="match status" value="1"/>
</dbReference>
<dbReference type="InterPro" id="IPR012135">
    <property type="entry name" value="Dihydroorotate_DH_1_2"/>
</dbReference>
<comment type="subunit">
    <text evidence="5 13">Monomer.</text>
</comment>
<feature type="binding site" evidence="13">
    <location>
        <position position="142"/>
    </location>
    <ligand>
        <name>FMN</name>
        <dbReference type="ChEBI" id="CHEBI:58210"/>
    </ligand>
</feature>
<dbReference type="NCBIfam" id="NF003646">
    <property type="entry name" value="PRK05286.1-4"/>
    <property type="match status" value="1"/>
</dbReference>
<evidence type="ECO:0000256" key="12">
    <source>
        <dbReference type="ARBA" id="ARBA00048639"/>
    </source>
</evidence>
<dbReference type="InterPro" id="IPR005720">
    <property type="entry name" value="Dihydroorotate_DH_cat"/>
</dbReference>
<feature type="binding site" evidence="13">
    <location>
        <position position="175"/>
    </location>
    <ligand>
        <name>substrate</name>
    </ligand>
</feature>
<dbReference type="SUPFAM" id="SSF51395">
    <property type="entry name" value="FMN-linked oxidoreductases"/>
    <property type="match status" value="1"/>
</dbReference>